<dbReference type="PANTHER" id="PTHR33273">
    <property type="entry name" value="DOMAIN-CONTAINING PROTEIN, PUTATIVE-RELATED"/>
    <property type="match status" value="1"/>
</dbReference>
<name>A0AAV8VBM3_9CUCU</name>
<keyword evidence="1" id="KW-0175">Coiled coil</keyword>
<proteinExistence type="predicted"/>
<organism evidence="3 4">
    <name type="scientific">Exocentrus adspersus</name>
    <dbReference type="NCBI Taxonomy" id="1586481"/>
    <lineage>
        <taxon>Eukaryota</taxon>
        <taxon>Metazoa</taxon>
        <taxon>Ecdysozoa</taxon>
        <taxon>Arthropoda</taxon>
        <taxon>Hexapoda</taxon>
        <taxon>Insecta</taxon>
        <taxon>Pterygota</taxon>
        <taxon>Neoptera</taxon>
        <taxon>Endopterygota</taxon>
        <taxon>Coleoptera</taxon>
        <taxon>Polyphaga</taxon>
        <taxon>Cucujiformia</taxon>
        <taxon>Chrysomeloidea</taxon>
        <taxon>Cerambycidae</taxon>
        <taxon>Lamiinae</taxon>
        <taxon>Acanthocinini</taxon>
        <taxon>Exocentrus</taxon>
    </lineage>
</organism>
<sequence>MAVQPSQPPSLRILSWNLDGLRGRILELEDILHRLEIDVVALQETKLSETSRITLPGYDVYRQDKDANGGCVALAVKSCIDYYPLQRLQTQNTGAVAIAVRSLRHGDVAVVSCSLTILDADLVTILSFPQTIAMGDFNAKSPTWHSRTTTARGRALLNYADIHNDLTILGPTEPTYYAPNHLPDVLDIALLKSVPLIAQISAEYEGSTAHNPILLDVGRRQRNVGTFTRRFTDWGRFRAEMQRNTAIPAIETTEDQSCFPAALHFGFGALRFKLVCFKRNVAPGTPLKSKANLTFMTVFFANIKG</sequence>
<dbReference type="PANTHER" id="PTHR33273:SF4">
    <property type="entry name" value="ENDONUCLEASE_EXONUCLEASE_PHOSPHATASE DOMAIN-CONTAINING PROTEIN"/>
    <property type="match status" value="1"/>
</dbReference>
<evidence type="ECO:0000259" key="2">
    <source>
        <dbReference type="Pfam" id="PF03372"/>
    </source>
</evidence>
<dbReference type="Pfam" id="PF03372">
    <property type="entry name" value="Exo_endo_phos"/>
    <property type="match status" value="1"/>
</dbReference>
<reference evidence="3 4" key="1">
    <citation type="journal article" date="2023" name="Insect Mol. Biol.">
        <title>Genome sequencing provides insights into the evolution of gene families encoding plant cell wall-degrading enzymes in longhorned beetles.</title>
        <authorList>
            <person name="Shin N.R."/>
            <person name="Okamura Y."/>
            <person name="Kirsch R."/>
            <person name="Pauchet Y."/>
        </authorList>
    </citation>
    <scope>NUCLEOTIDE SEQUENCE [LARGE SCALE GENOMIC DNA]</scope>
    <source>
        <strain evidence="3">EAD_L_NR</strain>
    </source>
</reference>
<evidence type="ECO:0000313" key="4">
    <source>
        <dbReference type="Proteomes" id="UP001159042"/>
    </source>
</evidence>
<dbReference type="Gene3D" id="3.60.10.10">
    <property type="entry name" value="Endonuclease/exonuclease/phosphatase"/>
    <property type="match status" value="1"/>
</dbReference>
<feature type="coiled-coil region" evidence="1">
    <location>
        <begin position="18"/>
        <end position="45"/>
    </location>
</feature>
<feature type="domain" description="Endonuclease/exonuclease/phosphatase" evidence="2">
    <location>
        <begin position="14"/>
        <end position="193"/>
    </location>
</feature>
<dbReference type="InterPro" id="IPR005135">
    <property type="entry name" value="Endo/exonuclease/phosphatase"/>
</dbReference>
<dbReference type="SUPFAM" id="SSF56219">
    <property type="entry name" value="DNase I-like"/>
    <property type="match status" value="1"/>
</dbReference>
<evidence type="ECO:0000313" key="3">
    <source>
        <dbReference type="EMBL" id="KAJ8911390.1"/>
    </source>
</evidence>
<comment type="caution">
    <text evidence="3">The sequence shown here is derived from an EMBL/GenBank/DDBJ whole genome shotgun (WGS) entry which is preliminary data.</text>
</comment>
<gene>
    <name evidence="3" type="ORF">NQ315_013526</name>
</gene>
<dbReference type="GO" id="GO:0003824">
    <property type="term" value="F:catalytic activity"/>
    <property type="evidence" value="ECO:0007669"/>
    <property type="project" value="InterPro"/>
</dbReference>
<dbReference type="Proteomes" id="UP001159042">
    <property type="component" value="Unassembled WGS sequence"/>
</dbReference>
<dbReference type="AlphaFoldDB" id="A0AAV8VBM3"/>
<protein>
    <recommendedName>
        <fullName evidence="2">Endonuclease/exonuclease/phosphatase domain-containing protein</fullName>
    </recommendedName>
</protein>
<keyword evidence="4" id="KW-1185">Reference proteome</keyword>
<dbReference type="EMBL" id="JANEYG010000196">
    <property type="protein sequence ID" value="KAJ8911390.1"/>
    <property type="molecule type" value="Genomic_DNA"/>
</dbReference>
<dbReference type="InterPro" id="IPR036691">
    <property type="entry name" value="Endo/exonu/phosph_ase_sf"/>
</dbReference>
<evidence type="ECO:0000256" key="1">
    <source>
        <dbReference type="SAM" id="Coils"/>
    </source>
</evidence>
<accession>A0AAV8VBM3</accession>